<protein>
    <submittedName>
        <fullName evidence="2">Uncharacterized protein</fullName>
    </submittedName>
</protein>
<dbReference type="InterPro" id="IPR006311">
    <property type="entry name" value="TAT_signal"/>
</dbReference>
<feature type="compositionally biased region" description="Acidic residues" evidence="1">
    <location>
        <begin position="28"/>
        <end position="59"/>
    </location>
</feature>
<dbReference type="RefSeq" id="WP_007701109.1">
    <property type="nucleotide sequence ID" value="NZ_AOIQ01000014.1"/>
</dbReference>
<evidence type="ECO:0000313" key="3">
    <source>
        <dbReference type="Proteomes" id="UP000011560"/>
    </source>
</evidence>
<reference evidence="2 3" key="1">
    <citation type="journal article" date="2014" name="PLoS Genet.">
        <title>Phylogenetically driven sequencing of extremely halophilic archaea reveals strategies for static and dynamic osmo-response.</title>
        <authorList>
            <person name="Becker E.A."/>
            <person name="Seitzer P.M."/>
            <person name="Tritt A."/>
            <person name="Larsen D."/>
            <person name="Krusor M."/>
            <person name="Yao A.I."/>
            <person name="Wu D."/>
            <person name="Madern D."/>
            <person name="Eisen J.A."/>
            <person name="Darling A.E."/>
            <person name="Facciotti M.T."/>
        </authorList>
    </citation>
    <scope>NUCLEOTIDE SEQUENCE [LARGE SCALE GENOMIC DNA]</scope>
    <source>
        <strain evidence="2 3">JCM 14624</strain>
    </source>
</reference>
<name>M0BMS4_9EURY</name>
<dbReference type="EMBL" id="AOIQ01000014">
    <property type="protein sequence ID" value="ELZ10919.1"/>
    <property type="molecule type" value="Genomic_DNA"/>
</dbReference>
<accession>M0BMS4</accession>
<organism evidence="2 3">
    <name type="scientific">Halovivax asiaticus JCM 14624</name>
    <dbReference type="NCBI Taxonomy" id="1227490"/>
    <lineage>
        <taxon>Archaea</taxon>
        <taxon>Methanobacteriati</taxon>
        <taxon>Methanobacteriota</taxon>
        <taxon>Stenosarchaea group</taxon>
        <taxon>Halobacteria</taxon>
        <taxon>Halobacteriales</taxon>
        <taxon>Natrialbaceae</taxon>
        <taxon>Halovivax</taxon>
    </lineage>
</organism>
<gene>
    <name evidence="2" type="ORF">C479_08908</name>
</gene>
<evidence type="ECO:0000313" key="2">
    <source>
        <dbReference type="EMBL" id="ELZ10919.1"/>
    </source>
</evidence>
<proteinExistence type="predicted"/>
<dbReference type="Proteomes" id="UP000011560">
    <property type="component" value="Unassembled WGS sequence"/>
</dbReference>
<dbReference type="PROSITE" id="PS51318">
    <property type="entry name" value="TAT"/>
    <property type="match status" value="1"/>
</dbReference>
<dbReference type="AlphaFoldDB" id="M0BMS4"/>
<evidence type="ECO:0000256" key="1">
    <source>
        <dbReference type="SAM" id="MobiDB-lite"/>
    </source>
</evidence>
<dbReference type="PROSITE" id="PS51257">
    <property type="entry name" value="PROKAR_LIPOPROTEIN"/>
    <property type="match status" value="1"/>
</dbReference>
<sequence>MTQRTRRRFLAVAGALGVSATAGCLSGDESDPDDSSDDGSTDDGTDGDANPSDDSEPTDESSTVDGTVLGDITLHNLNDTAHTVTIQVEIDSTIQSWPTKEIEAGTGGITLDRAWDGANGDVRVRARLDGESFVEVTPADWNDPDCLSLMVLIDQSGTLRITAPANDAFCTE</sequence>
<comment type="caution">
    <text evidence="2">The sequence shown here is derived from an EMBL/GenBank/DDBJ whole genome shotgun (WGS) entry which is preliminary data.</text>
</comment>
<keyword evidence="3" id="KW-1185">Reference proteome</keyword>
<dbReference type="OrthoDB" id="205445at2157"/>
<dbReference type="STRING" id="1227490.C479_08908"/>
<feature type="region of interest" description="Disordered" evidence="1">
    <location>
        <begin position="20"/>
        <end position="66"/>
    </location>
</feature>